<keyword evidence="2 4" id="KW-0808">Transferase</keyword>
<dbReference type="InterPro" id="IPR018483">
    <property type="entry name" value="Carb_kinase_FGGY_CS"/>
</dbReference>
<comment type="caution">
    <text evidence="7">The sequence shown here is derived from an EMBL/GenBank/DDBJ whole genome shotgun (WGS) entry which is preliminary data.</text>
</comment>
<dbReference type="Proteomes" id="UP000239920">
    <property type="component" value="Unassembled WGS sequence"/>
</dbReference>
<dbReference type="PROSITE" id="PS00445">
    <property type="entry name" value="FGGY_KINASES_2"/>
    <property type="match status" value="1"/>
</dbReference>
<reference evidence="7 8" key="1">
    <citation type="submission" date="2017-09" db="EMBL/GenBank/DDBJ databases">
        <title>Bacterial strain isolated from the female urinary microbiota.</title>
        <authorList>
            <person name="Thomas-White K."/>
            <person name="Kumar N."/>
            <person name="Forster S."/>
            <person name="Putonti C."/>
            <person name="Lawley T."/>
            <person name="Wolfe A.J."/>
        </authorList>
    </citation>
    <scope>NUCLEOTIDE SEQUENCE [LARGE SCALE GENOMIC DNA]</scope>
    <source>
        <strain evidence="7 8">UMB0683</strain>
    </source>
</reference>
<evidence type="ECO:0000259" key="5">
    <source>
        <dbReference type="Pfam" id="PF00370"/>
    </source>
</evidence>
<dbReference type="InterPro" id="IPR018485">
    <property type="entry name" value="FGGY_C"/>
</dbReference>
<dbReference type="GO" id="GO:0016301">
    <property type="term" value="F:kinase activity"/>
    <property type="evidence" value="ECO:0007669"/>
    <property type="project" value="UniProtKB-KW"/>
</dbReference>
<dbReference type="RefSeq" id="WP_104687856.1">
    <property type="nucleotide sequence ID" value="NZ_JBKTHY010000003.1"/>
</dbReference>
<dbReference type="Pfam" id="PF00370">
    <property type="entry name" value="FGGY_N"/>
    <property type="match status" value="1"/>
</dbReference>
<dbReference type="AlphaFoldDB" id="A0A2J6NPR2"/>
<evidence type="ECO:0000313" key="7">
    <source>
        <dbReference type="EMBL" id="PMB83295.1"/>
    </source>
</evidence>
<dbReference type="InterPro" id="IPR043129">
    <property type="entry name" value="ATPase_NBD"/>
</dbReference>
<evidence type="ECO:0000313" key="8">
    <source>
        <dbReference type="Proteomes" id="UP000239920"/>
    </source>
</evidence>
<evidence type="ECO:0000259" key="6">
    <source>
        <dbReference type="Pfam" id="PF02782"/>
    </source>
</evidence>
<keyword evidence="3 4" id="KW-0418">Kinase</keyword>
<evidence type="ECO:0000256" key="2">
    <source>
        <dbReference type="ARBA" id="ARBA00022679"/>
    </source>
</evidence>
<gene>
    <name evidence="7" type="ORF">CK797_00420</name>
</gene>
<dbReference type="PANTHER" id="PTHR43095:SF2">
    <property type="entry name" value="GLUCONOKINASE"/>
    <property type="match status" value="1"/>
</dbReference>
<dbReference type="InterPro" id="IPR050406">
    <property type="entry name" value="FGGY_Carb_Kinase"/>
</dbReference>
<dbReference type="CDD" id="cd07770">
    <property type="entry name" value="ASKHA_NBD_FGGY_GntK"/>
    <property type="match status" value="1"/>
</dbReference>
<dbReference type="SUPFAM" id="SSF53067">
    <property type="entry name" value="Actin-like ATPase domain"/>
    <property type="match status" value="2"/>
</dbReference>
<dbReference type="Pfam" id="PF02782">
    <property type="entry name" value="FGGY_C"/>
    <property type="match status" value="1"/>
</dbReference>
<dbReference type="OrthoDB" id="9805576at2"/>
<dbReference type="GO" id="GO:0016773">
    <property type="term" value="F:phosphotransferase activity, alcohol group as acceptor"/>
    <property type="evidence" value="ECO:0007669"/>
    <property type="project" value="InterPro"/>
</dbReference>
<sequence>MNYFIGVDVGTTSTKAVLYDEHARVLDHFSEGYSLYRDASGMAEQDPEAMLNAVEKVIHDAGAKIDFSNEKLLAVSFSSANQSVIMLDHHFHPLSRIVTWADTRARAVADQLKRSPEGQQLYTKTGTPIHPMSPLTKIMWLNQAQPETVAKTAYFGDIKSYLFYKFFGSFKVDISIASCTGMMNINTGNWDSQALALAKVKASQLPTIVNGTSQAVGLTDEAQAKLGIPSDTPFVYGAFDGALSNLGVGAIKQNTVAITIGTSAGVRVVTDHPVIDPQQRLFCYAVDNGLWVVGGPLNNGGDVYQWAVEHLVDASAVKNEQVDPYTLANHVIEGVPAGAHGLIFHPFLGGERAPLWDANARGSFFGLSQLHTRADMLRSVMEGICMNIATVFQAVRDLIGEPTSVTATGGFARAEVWRQMLADVLNCPVNIPNSFESGCLGAVTMAMKSLGIVDSLDVVQDFIGDISSYQPRTSAVHVYQQYLPLFQQVEGLLTPAYSTIAMLQQQSSHKEV</sequence>
<name>A0A2J6NPR2_9LACO</name>
<accession>A0A2J6NPR2</accession>
<comment type="similarity">
    <text evidence="1 4">Belongs to the FGGY kinase family.</text>
</comment>
<dbReference type="GO" id="GO:0005975">
    <property type="term" value="P:carbohydrate metabolic process"/>
    <property type="evidence" value="ECO:0007669"/>
    <property type="project" value="InterPro"/>
</dbReference>
<protein>
    <submittedName>
        <fullName evidence="7">Gluconate kinase</fullName>
    </submittedName>
</protein>
<organism evidence="7 8">
    <name type="scientific">Limosilactobacillus pontis</name>
    <dbReference type="NCBI Taxonomy" id="35787"/>
    <lineage>
        <taxon>Bacteria</taxon>
        <taxon>Bacillati</taxon>
        <taxon>Bacillota</taxon>
        <taxon>Bacilli</taxon>
        <taxon>Lactobacillales</taxon>
        <taxon>Lactobacillaceae</taxon>
        <taxon>Limosilactobacillus</taxon>
    </lineage>
</organism>
<evidence type="ECO:0000256" key="3">
    <source>
        <dbReference type="ARBA" id="ARBA00022777"/>
    </source>
</evidence>
<dbReference type="PIRSF" id="PIRSF000538">
    <property type="entry name" value="GlpK"/>
    <property type="match status" value="1"/>
</dbReference>
<dbReference type="EMBL" id="PNFV01000001">
    <property type="protein sequence ID" value="PMB83295.1"/>
    <property type="molecule type" value="Genomic_DNA"/>
</dbReference>
<dbReference type="Gene3D" id="3.30.420.40">
    <property type="match status" value="2"/>
</dbReference>
<feature type="domain" description="Carbohydrate kinase FGGY N-terminal" evidence="5">
    <location>
        <begin position="3"/>
        <end position="247"/>
    </location>
</feature>
<dbReference type="InterPro" id="IPR000577">
    <property type="entry name" value="Carb_kinase_FGGY"/>
</dbReference>
<dbReference type="PANTHER" id="PTHR43095">
    <property type="entry name" value="SUGAR KINASE"/>
    <property type="match status" value="1"/>
</dbReference>
<proteinExistence type="inferred from homology"/>
<feature type="domain" description="Carbohydrate kinase FGGY C-terminal" evidence="6">
    <location>
        <begin position="257"/>
        <end position="448"/>
    </location>
</feature>
<dbReference type="InterPro" id="IPR018484">
    <property type="entry name" value="FGGY_N"/>
</dbReference>
<evidence type="ECO:0000256" key="1">
    <source>
        <dbReference type="ARBA" id="ARBA00009156"/>
    </source>
</evidence>
<evidence type="ECO:0000256" key="4">
    <source>
        <dbReference type="RuleBase" id="RU003733"/>
    </source>
</evidence>